<feature type="coiled-coil region" evidence="1">
    <location>
        <begin position="89"/>
        <end position="116"/>
    </location>
</feature>
<accession>A0A9P6EIG2</accession>
<gene>
    <name evidence="2" type="ORF">CPB83DRAFT_892880</name>
</gene>
<dbReference type="SUPFAM" id="SSF81383">
    <property type="entry name" value="F-box domain"/>
    <property type="match status" value="1"/>
</dbReference>
<evidence type="ECO:0000313" key="3">
    <source>
        <dbReference type="Proteomes" id="UP000807306"/>
    </source>
</evidence>
<dbReference type="Proteomes" id="UP000807306">
    <property type="component" value="Unassembled WGS sequence"/>
</dbReference>
<keyword evidence="1" id="KW-0175">Coiled coil</keyword>
<comment type="caution">
    <text evidence="2">The sequence shown here is derived from an EMBL/GenBank/DDBJ whole genome shotgun (WGS) entry which is preliminary data.</text>
</comment>
<organism evidence="2 3">
    <name type="scientific">Crepidotus variabilis</name>
    <dbReference type="NCBI Taxonomy" id="179855"/>
    <lineage>
        <taxon>Eukaryota</taxon>
        <taxon>Fungi</taxon>
        <taxon>Dikarya</taxon>
        <taxon>Basidiomycota</taxon>
        <taxon>Agaricomycotina</taxon>
        <taxon>Agaricomycetes</taxon>
        <taxon>Agaricomycetidae</taxon>
        <taxon>Agaricales</taxon>
        <taxon>Agaricineae</taxon>
        <taxon>Crepidotaceae</taxon>
        <taxon>Crepidotus</taxon>
    </lineage>
</organism>
<dbReference type="EMBL" id="MU157841">
    <property type="protein sequence ID" value="KAF9530276.1"/>
    <property type="molecule type" value="Genomic_DNA"/>
</dbReference>
<evidence type="ECO:0000256" key="1">
    <source>
        <dbReference type="SAM" id="Coils"/>
    </source>
</evidence>
<protein>
    <recommendedName>
        <fullName evidence="4">F-box domain-containing protein</fullName>
    </recommendedName>
</protein>
<dbReference type="InterPro" id="IPR036047">
    <property type="entry name" value="F-box-like_dom_sf"/>
</dbReference>
<reference evidence="2" key="1">
    <citation type="submission" date="2020-11" db="EMBL/GenBank/DDBJ databases">
        <authorList>
            <consortium name="DOE Joint Genome Institute"/>
            <person name="Ahrendt S."/>
            <person name="Riley R."/>
            <person name="Andreopoulos W."/>
            <person name="Labutti K."/>
            <person name="Pangilinan J."/>
            <person name="Ruiz-Duenas F.J."/>
            <person name="Barrasa J.M."/>
            <person name="Sanchez-Garcia M."/>
            <person name="Camarero S."/>
            <person name="Miyauchi S."/>
            <person name="Serrano A."/>
            <person name="Linde D."/>
            <person name="Babiker R."/>
            <person name="Drula E."/>
            <person name="Ayuso-Fernandez I."/>
            <person name="Pacheco R."/>
            <person name="Padilla G."/>
            <person name="Ferreira P."/>
            <person name="Barriuso J."/>
            <person name="Kellner H."/>
            <person name="Castanera R."/>
            <person name="Alfaro M."/>
            <person name="Ramirez L."/>
            <person name="Pisabarro A.G."/>
            <person name="Kuo A."/>
            <person name="Tritt A."/>
            <person name="Lipzen A."/>
            <person name="He G."/>
            <person name="Yan M."/>
            <person name="Ng V."/>
            <person name="Cullen D."/>
            <person name="Martin F."/>
            <person name="Rosso M.-N."/>
            <person name="Henrissat B."/>
            <person name="Hibbett D."/>
            <person name="Martinez A.T."/>
            <person name="Grigoriev I.V."/>
        </authorList>
    </citation>
    <scope>NUCLEOTIDE SEQUENCE</scope>
    <source>
        <strain evidence="2">CBS 506.95</strain>
    </source>
</reference>
<dbReference type="AlphaFoldDB" id="A0A9P6EIG2"/>
<sequence>MVKSSSRFKIAFDVYPVLDTYSDVCEIWMRSINGRTSSSSNLPNEEYTLLGVKPSSSFEDASMNKILNRYKGTRDPISALDTALMVEFLQNSQVNLTETEEELGKIQSEADKLCQKFIRVAYKAVKREHEMTLIKSLTSSIRSFPPEILFIIFRIQVCRSWREVAINDPFLWCSHGVTIPDPDTLGEQSFPKRIALLQMVRARSENRVKGLSVHDLAQSFYQPLQHSQIMDMLFFAFRQYAHISFQNFSITWVVFTIQLPSALQSLHYRPKRDHMNQETLLPSGISTWRQHILSEYKHLEDVSLDFSPADFQELFLYPLTFTHEVIAPKTKTLSIRTSIPGDSSIILKGIQLPALKSFTYESAQYALFVPTEPLGQSNPHFRALGLYFNLGTVMSAFKSLTNLVLIRVYAIDEDIRPFFNH</sequence>
<dbReference type="OrthoDB" id="3022607at2759"/>
<proteinExistence type="predicted"/>
<evidence type="ECO:0000313" key="2">
    <source>
        <dbReference type="EMBL" id="KAF9530276.1"/>
    </source>
</evidence>
<name>A0A9P6EIG2_9AGAR</name>
<keyword evidence="3" id="KW-1185">Reference proteome</keyword>
<evidence type="ECO:0008006" key="4">
    <source>
        <dbReference type="Google" id="ProtNLM"/>
    </source>
</evidence>